<reference evidence="8" key="2">
    <citation type="submission" date="2025-08" db="UniProtKB">
        <authorList>
            <consortium name="RefSeq"/>
        </authorList>
    </citation>
    <scope>IDENTIFICATION</scope>
    <source>
        <tissue evidence="8">Leaf</tissue>
    </source>
</reference>
<evidence type="ECO:0000313" key="7">
    <source>
        <dbReference type="Proteomes" id="UP000694864"/>
    </source>
</evidence>
<dbReference type="Pfam" id="PF05938">
    <property type="entry name" value="Self-incomp_S1"/>
    <property type="match status" value="1"/>
</dbReference>
<dbReference type="RefSeq" id="XP_010486657.1">
    <property type="nucleotide sequence ID" value="XM_010488355.1"/>
</dbReference>
<name>A0ABM0XIX5_CAMSA</name>
<protein>
    <recommendedName>
        <fullName evidence="6">S-protein homolog</fullName>
    </recommendedName>
</protein>
<sequence length="132" mass="15590">MKFHATIFLMMVLLSLYTEHVIGSSFIIFNNLNHGHWLKIHCKSGDNNLGYHLRRPGRNYSSHFHENAWGTTLYWCHLLKGPNFKDKVVIEAYNGKTQSWGKVRWSVRETGIYEADREEKTAKFRYNWNGKV</sequence>
<comment type="subcellular location">
    <subcellularLocation>
        <location evidence="1 6">Secreted</location>
    </subcellularLocation>
</comment>
<organism evidence="7 8">
    <name type="scientific">Camelina sativa</name>
    <name type="common">False flax</name>
    <name type="synonym">Myagrum sativum</name>
    <dbReference type="NCBI Taxonomy" id="90675"/>
    <lineage>
        <taxon>Eukaryota</taxon>
        <taxon>Viridiplantae</taxon>
        <taxon>Streptophyta</taxon>
        <taxon>Embryophyta</taxon>
        <taxon>Tracheophyta</taxon>
        <taxon>Spermatophyta</taxon>
        <taxon>Magnoliopsida</taxon>
        <taxon>eudicotyledons</taxon>
        <taxon>Gunneridae</taxon>
        <taxon>Pentapetalae</taxon>
        <taxon>rosids</taxon>
        <taxon>malvids</taxon>
        <taxon>Brassicales</taxon>
        <taxon>Brassicaceae</taxon>
        <taxon>Camelineae</taxon>
        <taxon>Camelina</taxon>
    </lineage>
</organism>
<evidence type="ECO:0000256" key="5">
    <source>
        <dbReference type="ARBA" id="ARBA00022729"/>
    </source>
</evidence>
<feature type="chain" id="PRO_5045010892" description="S-protein homolog" evidence="6">
    <location>
        <begin position="24"/>
        <end position="132"/>
    </location>
</feature>
<dbReference type="InterPro" id="IPR010264">
    <property type="entry name" value="Self-incomp_S1"/>
</dbReference>
<evidence type="ECO:0000256" key="4">
    <source>
        <dbReference type="ARBA" id="ARBA00022525"/>
    </source>
</evidence>
<gene>
    <name evidence="8" type="primary">LOC104764759</name>
</gene>
<evidence type="ECO:0000313" key="8">
    <source>
        <dbReference type="RefSeq" id="XP_010486657.1"/>
    </source>
</evidence>
<feature type="signal peptide" evidence="6">
    <location>
        <begin position="1"/>
        <end position="23"/>
    </location>
</feature>
<reference evidence="7" key="1">
    <citation type="journal article" date="2014" name="Nat. Commun.">
        <title>The emerging biofuel crop Camelina sativa retains a highly undifferentiated hexaploid genome structure.</title>
        <authorList>
            <person name="Kagale S."/>
            <person name="Koh C."/>
            <person name="Nixon J."/>
            <person name="Bollina V."/>
            <person name="Clarke W.E."/>
            <person name="Tuteja R."/>
            <person name="Spillane C."/>
            <person name="Robinson S.J."/>
            <person name="Links M.G."/>
            <person name="Clarke C."/>
            <person name="Higgins E.E."/>
            <person name="Huebert T."/>
            <person name="Sharpe A.G."/>
            <person name="Parkin I.A."/>
        </authorList>
    </citation>
    <scope>NUCLEOTIDE SEQUENCE [LARGE SCALE GENOMIC DNA]</scope>
    <source>
        <strain evidence="7">cv. DH55</strain>
    </source>
</reference>
<keyword evidence="4 6" id="KW-0964">Secreted</keyword>
<dbReference type="PANTHER" id="PTHR31232:SF172">
    <property type="entry name" value="S-PROTEIN HOMOLOG"/>
    <property type="match status" value="1"/>
</dbReference>
<keyword evidence="3 6" id="KW-0713">Self-incompatibility</keyword>
<accession>A0ABM0XIX5</accession>
<evidence type="ECO:0000256" key="6">
    <source>
        <dbReference type="RuleBase" id="RU367044"/>
    </source>
</evidence>
<keyword evidence="5 6" id="KW-0732">Signal</keyword>
<evidence type="ECO:0000256" key="3">
    <source>
        <dbReference type="ARBA" id="ARBA00022471"/>
    </source>
</evidence>
<evidence type="ECO:0000256" key="1">
    <source>
        <dbReference type="ARBA" id="ARBA00004613"/>
    </source>
</evidence>
<proteinExistence type="inferred from homology"/>
<dbReference type="GeneID" id="104764759"/>
<dbReference type="Proteomes" id="UP000694864">
    <property type="component" value="Chromosome 19"/>
</dbReference>
<comment type="similarity">
    <text evidence="2 6">Belongs to the plant self-incompatibility (S1) protein family.</text>
</comment>
<dbReference type="PANTHER" id="PTHR31232">
    <property type="match status" value="1"/>
</dbReference>
<keyword evidence="7" id="KW-1185">Reference proteome</keyword>
<evidence type="ECO:0000256" key="2">
    <source>
        <dbReference type="ARBA" id="ARBA00005581"/>
    </source>
</evidence>